<reference evidence="3 4" key="1">
    <citation type="submission" date="2017-08" db="EMBL/GenBank/DDBJ databases">
        <title>Draft genome sequence of filamentous cyanobacterium Calothrix elsteri CCALA 953.</title>
        <authorList>
            <person name="Gagunashvili A.N."/>
            <person name="Elster J."/>
            <person name="Andresson O.S."/>
        </authorList>
    </citation>
    <scope>NUCLEOTIDE SEQUENCE [LARGE SCALE GENOMIC DNA]</scope>
    <source>
        <strain evidence="3 4">CCALA 953</strain>
    </source>
</reference>
<comment type="caution">
    <text evidence="3">The sequence shown here is derived from an EMBL/GenBank/DDBJ whole genome shotgun (WGS) entry which is preliminary data.</text>
</comment>
<organism evidence="3 4">
    <name type="scientific">Brunnivagina elsteri CCALA 953</name>
    <dbReference type="NCBI Taxonomy" id="987040"/>
    <lineage>
        <taxon>Bacteria</taxon>
        <taxon>Bacillati</taxon>
        <taxon>Cyanobacteriota</taxon>
        <taxon>Cyanophyceae</taxon>
        <taxon>Nostocales</taxon>
        <taxon>Calotrichaceae</taxon>
        <taxon>Brunnivagina</taxon>
    </lineage>
</organism>
<gene>
    <name evidence="3" type="ORF">CK510_27275</name>
</gene>
<keyword evidence="2" id="KW-0732">Signal</keyword>
<name>A0A2A2TB78_9CYAN</name>
<feature type="transmembrane region" description="Helical" evidence="1">
    <location>
        <begin position="82"/>
        <end position="100"/>
    </location>
</feature>
<feature type="chain" id="PRO_5013014133" evidence="2">
    <location>
        <begin position="27"/>
        <end position="107"/>
    </location>
</feature>
<dbReference type="Proteomes" id="UP000218238">
    <property type="component" value="Unassembled WGS sequence"/>
</dbReference>
<keyword evidence="1" id="KW-0812">Transmembrane</keyword>
<proteinExistence type="predicted"/>
<protein>
    <submittedName>
        <fullName evidence="3">Uncharacterized protein</fullName>
    </submittedName>
</protein>
<dbReference type="RefSeq" id="WP_095724643.1">
    <property type="nucleotide sequence ID" value="NZ_NTFS01000505.1"/>
</dbReference>
<sequence>MRYFFKVITTISILSLIAGSPIFLSAKPADSIDLRVLAQVNQDSQLFYNKQGLTSADSADIKREIKDSNQDVNINPQYEVRGITRSILIFLLILCFNLWFKNKKKKQ</sequence>
<keyword evidence="4" id="KW-1185">Reference proteome</keyword>
<evidence type="ECO:0000313" key="4">
    <source>
        <dbReference type="Proteomes" id="UP000218238"/>
    </source>
</evidence>
<dbReference type="AlphaFoldDB" id="A0A2A2TB78"/>
<evidence type="ECO:0000313" key="3">
    <source>
        <dbReference type="EMBL" id="PAX50983.1"/>
    </source>
</evidence>
<accession>A0A2A2TB78</accession>
<feature type="signal peptide" evidence="2">
    <location>
        <begin position="1"/>
        <end position="26"/>
    </location>
</feature>
<evidence type="ECO:0000256" key="2">
    <source>
        <dbReference type="SAM" id="SignalP"/>
    </source>
</evidence>
<keyword evidence="1" id="KW-1133">Transmembrane helix</keyword>
<evidence type="ECO:0000256" key="1">
    <source>
        <dbReference type="SAM" id="Phobius"/>
    </source>
</evidence>
<keyword evidence="1" id="KW-0472">Membrane</keyword>
<dbReference type="EMBL" id="NTFS01000505">
    <property type="protein sequence ID" value="PAX50983.1"/>
    <property type="molecule type" value="Genomic_DNA"/>
</dbReference>